<name>A0A897N996_9EURY</name>
<evidence type="ECO:0000313" key="3">
    <source>
        <dbReference type="EMBL" id="QSG06956.1"/>
    </source>
</evidence>
<feature type="compositionally biased region" description="Polar residues" evidence="1">
    <location>
        <begin position="382"/>
        <end position="393"/>
    </location>
</feature>
<dbReference type="InterPro" id="IPR000917">
    <property type="entry name" value="Sulfatase_N"/>
</dbReference>
<dbReference type="CDD" id="cd16148">
    <property type="entry name" value="sulfatase_like"/>
    <property type="match status" value="1"/>
</dbReference>
<dbReference type="Gene3D" id="3.40.720.10">
    <property type="entry name" value="Alkaline Phosphatase, subunit A"/>
    <property type="match status" value="1"/>
</dbReference>
<proteinExistence type="predicted"/>
<organism evidence="3 4">
    <name type="scientific">Halapricum desulfuricans</name>
    <dbReference type="NCBI Taxonomy" id="2841257"/>
    <lineage>
        <taxon>Archaea</taxon>
        <taxon>Methanobacteriati</taxon>
        <taxon>Methanobacteriota</taxon>
        <taxon>Stenosarchaea group</taxon>
        <taxon>Halobacteria</taxon>
        <taxon>Halobacteriales</taxon>
        <taxon>Haloarculaceae</taxon>
        <taxon>Halapricum</taxon>
    </lineage>
</organism>
<evidence type="ECO:0000259" key="2">
    <source>
        <dbReference type="Pfam" id="PF00884"/>
    </source>
</evidence>
<dbReference type="Pfam" id="PF00884">
    <property type="entry name" value="Sulfatase"/>
    <property type="match status" value="1"/>
</dbReference>
<feature type="compositionally biased region" description="Basic and acidic residues" evidence="1">
    <location>
        <begin position="397"/>
        <end position="422"/>
    </location>
</feature>
<dbReference type="InterPro" id="IPR052701">
    <property type="entry name" value="GAG_Ulvan_Degrading_Sulfatases"/>
</dbReference>
<dbReference type="InterPro" id="IPR017850">
    <property type="entry name" value="Alkaline_phosphatase_core_sf"/>
</dbReference>
<dbReference type="Proteomes" id="UP000663525">
    <property type="component" value="Chromosome"/>
</dbReference>
<dbReference type="EMBL" id="CP064787">
    <property type="protein sequence ID" value="QSG06956.1"/>
    <property type="molecule type" value="Genomic_DNA"/>
</dbReference>
<sequence length="436" mass="49765">MPVLDELAANGTVFTQAFSNGPYTRVSIPSFHTSRYLAYGDLDVFSTISSALDSVDIRTAAIGTQTGIGLVPGKFNFDELIDLGRDEFEEEETEHTVTERTAAYIDTIAAGVSECLQRRGLDALYRTLKRPYNALFDDVTPFRQKGYTSAAEVTDRAITWLETQDDGDFFLWVHYMEAHRPYGIHDENPAYLDGPCDEERIRDLMETGGTEPEEISRADRELMINLYDSDLRYCSRHLSRLFDAFREEGLWEDTNWIFSSDHGEEFGEHGLYFHRNFPYDELIHVPLIFKGSDRSEPSRIDSQRELLDLAPTICSLHGIDSSEYRFLGTPLFEGEDRNVVSLGQPGMDEPAVALRADGWKYIHTPKEELLFDLSTDPEEQDNIAQSNSETVSRLRQRIPDRLFGRDPKSPRPPKDDVDREQLEALGYMELRETGKN</sequence>
<reference evidence="3" key="1">
    <citation type="submission" date="2020-11" db="EMBL/GenBank/DDBJ databases">
        <title>Carbohydrate-dependent, anaerobic sulfur respiration: A novel catabolism in halophilic archaea.</title>
        <authorList>
            <person name="Sorokin D.Y."/>
            <person name="Messina E."/>
            <person name="Smedile F."/>
            <person name="La Cono V."/>
            <person name="Hallsworth J.E."/>
            <person name="Yakimov M.M."/>
        </authorList>
    </citation>
    <scope>NUCLEOTIDE SEQUENCE</scope>
    <source>
        <strain evidence="3">HSR12-1</strain>
    </source>
</reference>
<dbReference type="Gene3D" id="3.30.1120.10">
    <property type="match status" value="1"/>
</dbReference>
<evidence type="ECO:0000256" key="1">
    <source>
        <dbReference type="SAM" id="MobiDB-lite"/>
    </source>
</evidence>
<dbReference type="PANTHER" id="PTHR43751:SF3">
    <property type="entry name" value="SULFATASE N-TERMINAL DOMAIN-CONTAINING PROTEIN"/>
    <property type="match status" value="1"/>
</dbReference>
<gene>
    <name evidence="3" type="ORF">HSR121_2636</name>
</gene>
<accession>A0A897N996</accession>
<feature type="domain" description="Sulfatase N-terminal" evidence="2">
    <location>
        <begin position="1"/>
        <end position="319"/>
    </location>
</feature>
<dbReference type="AlphaFoldDB" id="A0A897N996"/>
<evidence type="ECO:0000313" key="4">
    <source>
        <dbReference type="Proteomes" id="UP000663525"/>
    </source>
</evidence>
<dbReference type="SUPFAM" id="SSF53649">
    <property type="entry name" value="Alkaline phosphatase-like"/>
    <property type="match status" value="1"/>
</dbReference>
<dbReference type="PANTHER" id="PTHR43751">
    <property type="entry name" value="SULFATASE"/>
    <property type="match status" value="1"/>
</dbReference>
<protein>
    <submittedName>
        <fullName evidence="3">Arylsulfatase A or related enzyme</fullName>
    </submittedName>
</protein>
<feature type="region of interest" description="Disordered" evidence="1">
    <location>
        <begin position="377"/>
        <end position="436"/>
    </location>
</feature>